<evidence type="ECO:0000313" key="2">
    <source>
        <dbReference type="EMBL" id="QCC76348.1"/>
    </source>
</evidence>
<evidence type="ECO:0000313" key="1">
    <source>
        <dbReference type="EMBL" id="GGD07720.1"/>
    </source>
</evidence>
<dbReference type="PANTHER" id="PTHR37694">
    <property type="entry name" value="SLR8022 PROTEIN"/>
    <property type="match status" value="1"/>
</dbReference>
<dbReference type="PANTHER" id="PTHR37694:SF1">
    <property type="entry name" value="SLR8022 PROTEIN"/>
    <property type="match status" value="1"/>
</dbReference>
<evidence type="ECO:0000313" key="3">
    <source>
        <dbReference type="Proteomes" id="UP000297025"/>
    </source>
</evidence>
<dbReference type="KEGG" id="ndp:E2C04_02430"/>
<dbReference type="InterPro" id="IPR014710">
    <property type="entry name" value="RmlC-like_jellyroll"/>
</dbReference>
<dbReference type="Proteomes" id="UP000297025">
    <property type="component" value="Chromosome"/>
</dbReference>
<reference evidence="4" key="3">
    <citation type="journal article" date="2019" name="Int. J. Syst. Evol. Microbiol.">
        <title>The Global Catalogue of Microorganisms (GCM) 10K type strain sequencing project: providing services to taxonomists for standard genome sequencing and annotation.</title>
        <authorList>
            <consortium name="The Broad Institute Genomics Platform"/>
            <consortium name="The Broad Institute Genome Sequencing Center for Infectious Disease"/>
            <person name="Wu L."/>
            <person name="Ma J."/>
        </authorList>
    </citation>
    <scope>NUCLEOTIDE SEQUENCE [LARGE SCALE GENOMIC DNA]</scope>
    <source>
        <strain evidence="4">CCM 7403</strain>
    </source>
</reference>
<evidence type="ECO:0000313" key="4">
    <source>
        <dbReference type="Proteomes" id="UP000630594"/>
    </source>
</evidence>
<dbReference type="CDD" id="cd02230">
    <property type="entry name" value="cupin_HP0902-like"/>
    <property type="match status" value="1"/>
</dbReference>
<sequence length="115" mass="11986">MNGTSLTTLVDELLAAAGEAKAGRSARTLHGGREHELRQTVIALSGGKSLGEHDSPGEATLQVLRGRVRLHAGGETWEGAAGDHLVLPLVRHDLEAVEDSAVLLTVAVLGHADDE</sequence>
<protein>
    <submittedName>
        <fullName evidence="2">LuxR family transcriptional regulator</fullName>
    </submittedName>
</protein>
<name>A0A4P7UAR4_9ACTN</name>
<dbReference type="RefSeq" id="WP_135831397.1">
    <property type="nucleotide sequence ID" value="NZ_BMCK01000001.1"/>
</dbReference>
<dbReference type="OrthoDB" id="5190473at2"/>
<dbReference type="EMBL" id="BMCK01000001">
    <property type="protein sequence ID" value="GGD07720.1"/>
    <property type="molecule type" value="Genomic_DNA"/>
</dbReference>
<gene>
    <name evidence="2" type="ORF">E2C04_02430</name>
    <name evidence="1" type="ORF">GCM10007231_03030</name>
</gene>
<dbReference type="Gene3D" id="2.60.120.10">
    <property type="entry name" value="Jelly Rolls"/>
    <property type="match status" value="1"/>
</dbReference>
<proteinExistence type="predicted"/>
<dbReference type="SUPFAM" id="SSF51182">
    <property type="entry name" value="RmlC-like cupins"/>
    <property type="match status" value="1"/>
</dbReference>
<reference evidence="1" key="5">
    <citation type="submission" date="2024-05" db="EMBL/GenBank/DDBJ databases">
        <authorList>
            <person name="Sun Q."/>
            <person name="Sedlacek I."/>
        </authorList>
    </citation>
    <scope>NUCLEOTIDE SEQUENCE</scope>
    <source>
        <strain evidence="1">CCM 7403</strain>
    </source>
</reference>
<dbReference type="EMBL" id="CP038462">
    <property type="protein sequence ID" value="QCC76348.1"/>
    <property type="molecule type" value="Genomic_DNA"/>
</dbReference>
<accession>A0A4P7UAR4</accession>
<dbReference type="AlphaFoldDB" id="A0A4P7UAR4"/>
<dbReference type="InterPro" id="IPR011051">
    <property type="entry name" value="RmlC_Cupin_sf"/>
</dbReference>
<reference evidence="1" key="2">
    <citation type="journal article" date="2014" name="Int. J. Syst. Evol. Microbiol.">
        <title>Complete genome of a new Firmicutes species belonging to the dominant human colonic microbiota ('Ruminococcus bicirculans') reveals two chromosomes and a selective capacity to utilize plant glucans.</title>
        <authorList>
            <consortium name="NISC Comparative Sequencing Program"/>
            <person name="Wegmann U."/>
            <person name="Louis P."/>
            <person name="Goesmann A."/>
            <person name="Henrissat B."/>
            <person name="Duncan S.H."/>
            <person name="Flint H.J."/>
        </authorList>
    </citation>
    <scope>NUCLEOTIDE SEQUENCE</scope>
    <source>
        <strain evidence="1">CCM 7403</strain>
    </source>
</reference>
<reference evidence="2 3" key="1">
    <citation type="journal article" date="2008" name="Int. J. Syst. Evol. Microbiol.">
        <title>Nocardioides daphniae sp. nov., isolated from Daphnia cucullata (Crustacea: Cladocera).</title>
        <authorList>
            <person name="Toth E.M."/>
            <person name="Keki Z."/>
            <person name="Homonnay Z.G."/>
            <person name="Borsodi A.K."/>
            <person name="Marialigeti K."/>
            <person name="Schumann P."/>
        </authorList>
    </citation>
    <scope>NUCLEOTIDE SEQUENCE [LARGE SCALE GENOMIC DNA]</scope>
    <source>
        <strain evidence="2 3">JCM 16608</strain>
    </source>
</reference>
<reference evidence="2" key="4">
    <citation type="submission" date="2019-03" db="EMBL/GenBank/DDBJ databases">
        <authorList>
            <person name="Huang Y."/>
        </authorList>
    </citation>
    <scope>NUCLEOTIDE SEQUENCE</scope>
    <source>
        <strain evidence="2">JCM 16608</strain>
    </source>
</reference>
<organism evidence="2 3">
    <name type="scientific">Nocardioides daphniae</name>
    <dbReference type="NCBI Taxonomy" id="402297"/>
    <lineage>
        <taxon>Bacteria</taxon>
        <taxon>Bacillati</taxon>
        <taxon>Actinomycetota</taxon>
        <taxon>Actinomycetes</taxon>
        <taxon>Propionibacteriales</taxon>
        <taxon>Nocardioidaceae</taxon>
        <taxon>Nocardioides</taxon>
    </lineage>
</organism>
<keyword evidence="4" id="KW-1185">Reference proteome</keyword>
<dbReference type="Proteomes" id="UP000630594">
    <property type="component" value="Unassembled WGS sequence"/>
</dbReference>